<evidence type="ECO:0000256" key="1">
    <source>
        <dbReference type="SAM" id="Phobius"/>
    </source>
</evidence>
<comment type="caution">
    <text evidence="2">The sequence shown here is derived from an EMBL/GenBank/DDBJ whole genome shotgun (WGS) entry which is preliminary data.</text>
</comment>
<feature type="non-terminal residue" evidence="2">
    <location>
        <position position="108"/>
    </location>
</feature>
<gene>
    <name evidence="2" type="ORF">T4D_729</name>
</gene>
<keyword evidence="1" id="KW-1133">Transmembrane helix</keyword>
<reference evidence="2 3" key="1">
    <citation type="submission" date="2015-01" db="EMBL/GenBank/DDBJ databases">
        <title>Evolution of Trichinella species and genotypes.</title>
        <authorList>
            <person name="Korhonen P.K."/>
            <person name="Edoardo P."/>
            <person name="Giuseppe L.R."/>
            <person name="Gasser R.B."/>
        </authorList>
    </citation>
    <scope>NUCLEOTIDE SEQUENCE [LARGE SCALE GENOMIC DNA]</scope>
    <source>
        <strain evidence="2">ISS470</strain>
    </source>
</reference>
<dbReference type="EMBL" id="JYDT01000650">
    <property type="protein sequence ID" value="KRY80261.1"/>
    <property type="molecule type" value="Genomic_DNA"/>
</dbReference>
<dbReference type="OrthoDB" id="5944169at2759"/>
<dbReference type="Proteomes" id="UP000054995">
    <property type="component" value="Unassembled WGS sequence"/>
</dbReference>
<protein>
    <submittedName>
        <fullName evidence="2">Uncharacterized protein</fullName>
    </submittedName>
</protein>
<keyword evidence="3" id="KW-1185">Reference proteome</keyword>
<dbReference type="AlphaFoldDB" id="A0A0V1F3D1"/>
<feature type="transmembrane region" description="Helical" evidence="1">
    <location>
        <begin position="37"/>
        <end position="55"/>
    </location>
</feature>
<evidence type="ECO:0000313" key="2">
    <source>
        <dbReference type="EMBL" id="KRY80261.1"/>
    </source>
</evidence>
<accession>A0A0V1F3D1</accession>
<evidence type="ECO:0000313" key="3">
    <source>
        <dbReference type="Proteomes" id="UP000054995"/>
    </source>
</evidence>
<keyword evidence="1" id="KW-0812">Transmembrane</keyword>
<organism evidence="2 3">
    <name type="scientific">Trichinella pseudospiralis</name>
    <name type="common">Parasitic roundworm</name>
    <dbReference type="NCBI Taxonomy" id="6337"/>
    <lineage>
        <taxon>Eukaryota</taxon>
        <taxon>Metazoa</taxon>
        <taxon>Ecdysozoa</taxon>
        <taxon>Nematoda</taxon>
        <taxon>Enoplea</taxon>
        <taxon>Dorylaimia</taxon>
        <taxon>Trichinellida</taxon>
        <taxon>Trichinellidae</taxon>
        <taxon>Trichinella</taxon>
    </lineage>
</organism>
<sequence>MVALRAGTTTGTTQVFYLDTGTRTEYHCLVFWNLQQAAVLLFMFMTMYGKVGLLCRHLPYQASMKSSPKGRRVYTADSVIVEVCTKSSLTGSHLCILKFTRLLRKKVS</sequence>
<name>A0A0V1F3D1_TRIPS</name>
<proteinExistence type="predicted"/>
<keyword evidence="1" id="KW-0472">Membrane</keyword>